<organism evidence="2 3">
    <name type="scientific">Gigaspora rosea</name>
    <dbReference type="NCBI Taxonomy" id="44941"/>
    <lineage>
        <taxon>Eukaryota</taxon>
        <taxon>Fungi</taxon>
        <taxon>Fungi incertae sedis</taxon>
        <taxon>Mucoromycota</taxon>
        <taxon>Glomeromycotina</taxon>
        <taxon>Glomeromycetes</taxon>
        <taxon>Diversisporales</taxon>
        <taxon>Gigasporaceae</taxon>
        <taxon>Gigaspora</taxon>
    </lineage>
</organism>
<feature type="signal peptide" evidence="1">
    <location>
        <begin position="1"/>
        <end position="23"/>
    </location>
</feature>
<keyword evidence="1" id="KW-0732">Signal</keyword>
<dbReference type="Proteomes" id="UP000266673">
    <property type="component" value="Unassembled WGS sequence"/>
</dbReference>
<sequence>MSFTQNCNFIVVNIIVLIKIAQASTTYCGCSESCVHTSIIPYNHNAKHKAQNYYLFSLFNPKKLLQYIMLVINVQIIKELKVLFDWKIIPVQTVITIEQFFLELMEEYMLNEHSELIEKVEVRCGNSKTTVN</sequence>
<name>A0A397UR48_9GLOM</name>
<dbReference type="EMBL" id="QKWP01001063">
    <property type="protein sequence ID" value="RIB12071.1"/>
    <property type="molecule type" value="Genomic_DNA"/>
</dbReference>
<feature type="chain" id="PRO_5017176573" evidence="1">
    <location>
        <begin position="24"/>
        <end position="132"/>
    </location>
</feature>
<reference evidence="2 3" key="1">
    <citation type="submission" date="2018-06" db="EMBL/GenBank/DDBJ databases">
        <title>Comparative genomics reveals the genomic features of Rhizophagus irregularis, R. cerebriforme, R. diaphanum and Gigaspora rosea, and their symbiotic lifestyle signature.</title>
        <authorList>
            <person name="Morin E."/>
            <person name="San Clemente H."/>
            <person name="Chen E.C.H."/>
            <person name="De La Providencia I."/>
            <person name="Hainaut M."/>
            <person name="Kuo A."/>
            <person name="Kohler A."/>
            <person name="Murat C."/>
            <person name="Tang N."/>
            <person name="Roy S."/>
            <person name="Loubradou J."/>
            <person name="Henrissat B."/>
            <person name="Grigoriev I.V."/>
            <person name="Corradi N."/>
            <person name="Roux C."/>
            <person name="Martin F.M."/>
        </authorList>
    </citation>
    <scope>NUCLEOTIDE SEQUENCE [LARGE SCALE GENOMIC DNA]</scope>
    <source>
        <strain evidence="2 3">DAOM 194757</strain>
    </source>
</reference>
<comment type="caution">
    <text evidence="2">The sequence shown here is derived from an EMBL/GenBank/DDBJ whole genome shotgun (WGS) entry which is preliminary data.</text>
</comment>
<gene>
    <name evidence="2" type="ORF">C2G38_2201692</name>
</gene>
<evidence type="ECO:0000313" key="3">
    <source>
        <dbReference type="Proteomes" id="UP000266673"/>
    </source>
</evidence>
<protein>
    <submittedName>
        <fullName evidence="2">Uncharacterized protein</fullName>
    </submittedName>
</protein>
<dbReference type="AlphaFoldDB" id="A0A397UR48"/>
<evidence type="ECO:0000256" key="1">
    <source>
        <dbReference type="SAM" id="SignalP"/>
    </source>
</evidence>
<accession>A0A397UR48</accession>
<keyword evidence="3" id="KW-1185">Reference proteome</keyword>
<proteinExistence type="predicted"/>
<evidence type="ECO:0000313" key="2">
    <source>
        <dbReference type="EMBL" id="RIB12071.1"/>
    </source>
</evidence>